<keyword evidence="3" id="KW-0255">Endonuclease</keyword>
<gene>
    <name evidence="3" type="ORF">SOIL9_77620</name>
</gene>
<dbReference type="InterPro" id="IPR003959">
    <property type="entry name" value="ATPase_AAA_core"/>
</dbReference>
<evidence type="ECO:0000259" key="2">
    <source>
        <dbReference type="Pfam" id="PF20469"/>
    </source>
</evidence>
<dbReference type="SUPFAM" id="SSF52540">
    <property type="entry name" value="P-loop containing nucleoside triphosphate hydrolases"/>
    <property type="match status" value="1"/>
</dbReference>
<dbReference type="InterPro" id="IPR034139">
    <property type="entry name" value="TOPRIM_OLD"/>
</dbReference>
<dbReference type="Pfam" id="PF20469">
    <property type="entry name" value="OLD-like_TOPRIM"/>
    <property type="match status" value="1"/>
</dbReference>
<keyword evidence="4" id="KW-1185">Reference proteome</keyword>
<dbReference type="PANTHER" id="PTHR43581">
    <property type="entry name" value="ATP/GTP PHOSPHATASE"/>
    <property type="match status" value="1"/>
</dbReference>
<name>A0A6P2DLL1_9BACT</name>
<accession>A0A6P2DLL1</accession>
<sequence length="536" mass="60168">MAFVGPNNSGKSATLKSISHCIERGKDSRYALPVVSVSIATSGTSQDFKEMILSALTPVNRGYLAYKNDGTTNVDQLEYMWSSKQLKVLSDFLCRTIYTTDRLALLGDTKRIPITAKPYLPIHHMLTNRNFEQQINGIFREAFGKDLIVNHGSGENIELRVGLKPKSEYGHDRVSRDYVEQVEQCPNLTNEGDGIRSFAGVIVNLLAPAATITLLDEPETFLHPPQSRLLGRILAREHKADAQLFVATHSGDILRGLIDVDNPRLRIIRLQRNGDIASIRELNAQDTRKYWKDPLIRYSNILDGIFHEKVVLCEGDSDNRFYAAILDTIWSMKGKDLRRPDVMFAHCGGKSRLPMVVEALRQLGVPVAVIADFDILNNEYPLRDIAQHLGVAWADIEKHWRIIKDEIEKNKPPLDKNGLRDAINKIIDESTATTLTSKSRNLIENELKRSSLWSEAKRLGKRYIPSGDASSHANQLFDKLEVAGLHIVPVGEVEGWVKEVGNHGPQWVAKVLETIDLRGENLKDARSFVEKITGSQ</sequence>
<keyword evidence="3" id="KW-0540">Nuclease</keyword>
<dbReference type="GO" id="GO:0004519">
    <property type="term" value="F:endonuclease activity"/>
    <property type="evidence" value="ECO:0007669"/>
    <property type="project" value="UniProtKB-KW"/>
</dbReference>
<dbReference type="Pfam" id="PF13304">
    <property type="entry name" value="AAA_21"/>
    <property type="match status" value="1"/>
</dbReference>
<dbReference type="KEGG" id="gms:SOIL9_77620"/>
<reference evidence="3 4" key="1">
    <citation type="submission" date="2019-05" db="EMBL/GenBank/DDBJ databases">
        <authorList>
            <consortium name="Science for Life Laboratories"/>
        </authorList>
    </citation>
    <scope>NUCLEOTIDE SEQUENCE [LARGE SCALE GENOMIC DNA]</scope>
    <source>
        <strain evidence="3">Soil9</strain>
    </source>
</reference>
<evidence type="ECO:0000259" key="1">
    <source>
        <dbReference type="Pfam" id="PF13304"/>
    </source>
</evidence>
<feature type="domain" description="OLD protein-like TOPRIM" evidence="2">
    <location>
        <begin position="305"/>
        <end position="374"/>
    </location>
</feature>
<evidence type="ECO:0000313" key="3">
    <source>
        <dbReference type="EMBL" id="VTS01699.1"/>
    </source>
</evidence>
<feature type="domain" description="ATPase AAA-type core" evidence="1">
    <location>
        <begin position="188"/>
        <end position="250"/>
    </location>
</feature>
<keyword evidence="3" id="KW-0378">Hydrolase</keyword>
<dbReference type="Proteomes" id="UP000464178">
    <property type="component" value="Chromosome"/>
</dbReference>
<dbReference type="InterPro" id="IPR027417">
    <property type="entry name" value="P-loop_NTPase"/>
</dbReference>
<protein>
    <submittedName>
        <fullName evidence="3">Uncharacterized protein</fullName>
    </submittedName>
</protein>
<proteinExistence type="predicted"/>
<dbReference type="EMBL" id="LR593886">
    <property type="protein sequence ID" value="VTS01699.1"/>
    <property type="molecule type" value="Genomic_DNA"/>
</dbReference>
<dbReference type="PANTHER" id="PTHR43581:SF2">
    <property type="entry name" value="EXCINUCLEASE ATPASE SUBUNIT"/>
    <property type="match status" value="1"/>
</dbReference>
<dbReference type="GO" id="GO:0016887">
    <property type="term" value="F:ATP hydrolysis activity"/>
    <property type="evidence" value="ECO:0007669"/>
    <property type="project" value="InterPro"/>
</dbReference>
<dbReference type="GO" id="GO:0005524">
    <property type="term" value="F:ATP binding"/>
    <property type="evidence" value="ECO:0007669"/>
    <property type="project" value="InterPro"/>
</dbReference>
<evidence type="ECO:0000313" key="4">
    <source>
        <dbReference type="Proteomes" id="UP000464178"/>
    </source>
</evidence>
<organism evidence="3 4">
    <name type="scientific">Gemmata massiliana</name>
    <dbReference type="NCBI Taxonomy" id="1210884"/>
    <lineage>
        <taxon>Bacteria</taxon>
        <taxon>Pseudomonadati</taxon>
        <taxon>Planctomycetota</taxon>
        <taxon>Planctomycetia</taxon>
        <taxon>Gemmatales</taxon>
        <taxon>Gemmataceae</taxon>
        <taxon>Gemmata</taxon>
    </lineage>
</organism>
<dbReference type="Gene3D" id="3.40.50.300">
    <property type="entry name" value="P-loop containing nucleotide triphosphate hydrolases"/>
    <property type="match status" value="1"/>
</dbReference>
<dbReference type="AlphaFoldDB" id="A0A6P2DLL1"/>
<dbReference type="InterPro" id="IPR051396">
    <property type="entry name" value="Bact_Antivir_Def_Nuclease"/>
</dbReference>